<dbReference type="AlphaFoldDB" id="A0A9P6TAK3"/>
<proteinExistence type="predicted"/>
<comment type="caution">
    <text evidence="2">The sequence shown here is derived from an EMBL/GenBank/DDBJ whole genome shotgun (WGS) entry which is preliminary data.</text>
</comment>
<feature type="chain" id="PRO_5040400125" evidence="1">
    <location>
        <begin position="24"/>
        <end position="215"/>
    </location>
</feature>
<sequence>MFSSISIMFKLIVLCCAIQLVRVGPKLVHGKPIIATASENNEITRPRLSTRTTTIFETNTLPPGQMYRAGPALPGEKLRTTPAIYNVYLEERTMVIIVYMYIFLVPQYTPPPPVCDSLGARGPTPYDCNRAIYNLGYQDGMLRSSTTLVTNTYQGCRIDITCPTAPIVVSSGRLLHDVDTDKSGGYLSLSKTCLAKGKGGSITVKGGCTLSATRV</sequence>
<dbReference type="EMBL" id="MU167290">
    <property type="protein sequence ID" value="KAG0144714.1"/>
    <property type="molecule type" value="Genomic_DNA"/>
</dbReference>
<organism evidence="2 3">
    <name type="scientific">Cronartium quercuum f. sp. fusiforme G11</name>
    <dbReference type="NCBI Taxonomy" id="708437"/>
    <lineage>
        <taxon>Eukaryota</taxon>
        <taxon>Fungi</taxon>
        <taxon>Dikarya</taxon>
        <taxon>Basidiomycota</taxon>
        <taxon>Pucciniomycotina</taxon>
        <taxon>Pucciniomycetes</taxon>
        <taxon>Pucciniales</taxon>
        <taxon>Coleosporiaceae</taxon>
        <taxon>Cronartium</taxon>
    </lineage>
</organism>
<dbReference type="Proteomes" id="UP000886653">
    <property type="component" value="Unassembled WGS sequence"/>
</dbReference>
<evidence type="ECO:0000256" key="1">
    <source>
        <dbReference type="SAM" id="SignalP"/>
    </source>
</evidence>
<evidence type="ECO:0000313" key="2">
    <source>
        <dbReference type="EMBL" id="KAG0144714.1"/>
    </source>
</evidence>
<evidence type="ECO:0000313" key="3">
    <source>
        <dbReference type="Proteomes" id="UP000886653"/>
    </source>
</evidence>
<gene>
    <name evidence="2" type="ORF">CROQUDRAFT_723871</name>
</gene>
<accession>A0A9P6TAK3</accession>
<feature type="signal peptide" evidence="1">
    <location>
        <begin position="1"/>
        <end position="23"/>
    </location>
</feature>
<protein>
    <submittedName>
        <fullName evidence="2">Uncharacterized protein</fullName>
    </submittedName>
</protein>
<reference evidence="2" key="1">
    <citation type="submission" date="2013-11" db="EMBL/GenBank/DDBJ databases">
        <title>Genome sequence of the fusiform rust pathogen reveals effectors for host alternation and coevolution with pine.</title>
        <authorList>
            <consortium name="DOE Joint Genome Institute"/>
            <person name="Smith K."/>
            <person name="Pendleton A."/>
            <person name="Kubisiak T."/>
            <person name="Anderson C."/>
            <person name="Salamov A."/>
            <person name="Aerts A."/>
            <person name="Riley R."/>
            <person name="Clum A."/>
            <person name="Lindquist E."/>
            <person name="Ence D."/>
            <person name="Campbell M."/>
            <person name="Kronenberg Z."/>
            <person name="Feau N."/>
            <person name="Dhillon B."/>
            <person name="Hamelin R."/>
            <person name="Burleigh J."/>
            <person name="Smith J."/>
            <person name="Yandell M."/>
            <person name="Nelson C."/>
            <person name="Grigoriev I."/>
            <person name="Davis J."/>
        </authorList>
    </citation>
    <scope>NUCLEOTIDE SEQUENCE</scope>
    <source>
        <strain evidence="2">G11</strain>
    </source>
</reference>
<name>A0A9P6TAK3_9BASI</name>
<keyword evidence="3" id="KW-1185">Reference proteome</keyword>
<keyword evidence="1" id="KW-0732">Signal</keyword>